<dbReference type="EMBL" id="JBHPEI010000008">
    <property type="protein sequence ID" value="MFC1799481.1"/>
    <property type="molecule type" value="Genomic_DNA"/>
</dbReference>
<proteinExistence type="predicted"/>
<evidence type="ECO:0008006" key="3">
    <source>
        <dbReference type="Google" id="ProtNLM"/>
    </source>
</evidence>
<dbReference type="InterPro" id="IPR009057">
    <property type="entry name" value="Homeodomain-like_sf"/>
</dbReference>
<protein>
    <recommendedName>
        <fullName evidence="3">Transposase</fullName>
    </recommendedName>
</protein>
<reference evidence="1 2" key="1">
    <citation type="submission" date="2024-09" db="EMBL/GenBank/DDBJ databases">
        <authorList>
            <person name="D'Angelo T."/>
        </authorList>
    </citation>
    <scope>NUCLEOTIDE SEQUENCE [LARGE SCALE GENOMIC DNA]</scope>
    <source>
        <strain evidence="1">SAG AM-311-F02</strain>
    </source>
</reference>
<comment type="caution">
    <text evidence="1">The sequence shown here is derived from an EMBL/GenBank/DDBJ whole genome shotgun (WGS) entry which is preliminary data.</text>
</comment>
<evidence type="ECO:0000313" key="1">
    <source>
        <dbReference type="EMBL" id="MFC1799481.1"/>
    </source>
</evidence>
<sequence length="134" mass="16019">MKTQKTKERFIELRAEGWSFAKIAKELKVSKQTLITWSKELGLEIANLKAIEMEALQEKYYMTKARKMELLGERLMAVRTELEKRDLSDIRTERLMDLLMKYSEKLDREAEPFELRRESAIGEWDLRSFVTWKP</sequence>
<name>A0ABV6YN38_UNCEI</name>
<dbReference type="Proteomes" id="UP001594288">
    <property type="component" value="Unassembled WGS sequence"/>
</dbReference>
<evidence type="ECO:0000313" key="2">
    <source>
        <dbReference type="Proteomes" id="UP001594288"/>
    </source>
</evidence>
<keyword evidence="2" id="KW-1185">Reference proteome</keyword>
<gene>
    <name evidence="1" type="ORF">ACFL2Z_01015</name>
</gene>
<dbReference type="SUPFAM" id="SSF46689">
    <property type="entry name" value="Homeodomain-like"/>
    <property type="match status" value="1"/>
</dbReference>
<organism evidence="1 2">
    <name type="scientific">Eiseniibacteriota bacterium</name>
    <dbReference type="NCBI Taxonomy" id="2212470"/>
    <lineage>
        <taxon>Bacteria</taxon>
        <taxon>Candidatus Eiseniibacteriota</taxon>
    </lineage>
</organism>
<accession>A0ABV6YN38</accession>
<dbReference type="Gene3D" id="1.10.10.60">
    <property type="entry name" value="Homeodomain-like"/>
    <property type="match status" value="1"/>
</dbReference>